<dbReference type="Pfam" id="PF18146">
    <property type="entry name" value="CinA_KH"/>
    <property type="match status" value="1"/>
</dbReference>
<reference evidence="3 4" key="1">
    <citation type="submission" date="2018-06" db="EMBL/GenBank/DDBJ databases">
        <authorList>
            <consortium name="Pathogen Informatics"/>
            <person name="Doyle S."/>
        </authorList>
    </citation>
    <scope>NUCLEOTIDE SEQUENCE [LARGE SCALE GENOMIC DNA]</scope>
    <source>
        <strain evidence="3 4">NCTC9836</strain>
    </source>
</reference>
<protein>
    <recommendedName>
        <fullName evidence="1">Putative competence-damage inducible protein</fullName>
    </recommendedName>
</protein>
<dbReference type="SUPFAM" id="SSF53218">
    <property type="entry name" value="Molybdenum cofactor biosynthesis proteins"/>
    <property type="match status" value="1"/>
</dbReference>
<proteinExistence type="inferred from homology"/>
<dbReference type="InterPro" id="IPR050101">
    <property type="entry name" value="CinA"/>
</dbReference>
<dbReference type="Pfam" id="PF02464">
    <property type="entry name" value="CinA"/>
    <property type="match status" value="1"/>
</dbReference>
<dbReference type="NCBIfam" id="TIGR00199">
    <property type="entry name" value="PncC_domain"/>
    <property type="match status" value="1"/>
</dbReference>
<dbReference type="NCBIfam" id="TIGR00177">
    <property type="entry name" value="molyb_syn"/>
    <property type="match status" value="1"/>
</dbReference>
<dbReference type="PANTHER" id="PTHR13939">
    <property type="entry name" value="NICOTINAMIDE-NUCLEOTIDE AMIDOHYDROLASE PNCC"/>
    <property type="match status" value="1"/>
</dbReference>
<dbReference type="NCBIfam" id="TIGR00200">
    <property type="entry name" value="cinA_nterm"/>
    <property type="match status" value="1"/>
</dbReference>
<dbReference type="Gene3D" id="3.90.950.20">
    <property type="entry name" value="CinA-like"/>
    <property type="match status" value="1"/>
</dbReference>
<dbReference type="Proteomes" id="UP000254664">
    <property type="component" value="Unassembled WGS sequence"/>
</dbReference>
<dbReference type="PIRSF" id="PIRSF006728">
    <property type="entry name" value="CinA"/>
    <property type="match status" value="1"/>
</dbReference>
<dbReference type="PANTHER" id="PTHR13939:SF0">
    <property type="entry name" value="NMN AMIDOHYDROLASE-LIKE PROTEIN YFAY"/>
    <property type="match status" value="1"/>
</dbReference>
<evidence type="ECO:0000313" key="4">
    <source>
        <dbReference type="Proteomes" id="UP000254664"/>
    </source>
</evidence>
<dbReference type="AlphaFoldDB" id="A0A381J432"/>
<dbReference type="SUPFAM" id="SSF142433">
    <property type="entry name" value="CinA-like"/>
    <property type="match status" value="1"/>
</dbReference>
<dbReference type="Gene3D" id="3.30.70.2860">
    <property type="match status" value="1"/>
</dbReference>
<dbReference type="InterPro" id="IPR008135">
    <property type="entry name" value="Competence-induced_CinA"/>
</dbReference>
<dbReference type="CDD" id="cd00885">
    <property type="entry name" value="cinA"/>
    <property type="match status" value="1"/>
</dbReference>
<dbReference type="HAMAP" id="MF_00226_B">
    <property type="entry name" value="CinA_B"/>
    <property type="match status" value="1"/>
</dbReference>
<dbReference type="InterPro" id="IPR036425">
    <property type="entry name" value="MoaB/Mog-like_dom_sf"/>
</dbReference>
<dbReference type="NCBIfam" id="NF001813">
    <property type="entry name" value="PRK00549.1"/>
    <property type="match status" value="1"/>
</dbReference>
<accession>A0A381J432</accession>
<dbReference type="InterPro" id="IPR008136">
    <property type="entry name" value="CinA_C"/>
</dbReference>
<comment type="similarity">
    <text evidence="1">Belongs to the CinA family.</text>
</comment>
<dbReference type="Gene3D" id="3.40.980.10">
    <property type="entry name" value="MoaB/Mog-like domain"/>
    <property type="match status" value="1"/>
</dbReference>
<dbReference type="InterPro" id="IPR001453">
    <property type="entry name" value="MoaB/Mog_dom"/>
</dbReference>
<dbReference type="InterPro" id="IPR036653">
    <property type="entry name" value="CinA-like_C"/>
</dbReference>
<dbReference type="InterPro" id="IPR041424">
    <property type="entry name" value="CinA_KH"/>
</dbReference>
<dbReference type="EMBL" id="UFWZ01000001">
    <property type="protein sequence ID" value="SUY45579.1"/>
    <property type="molecule type" value="Genomic_DNA"/>
</dbReference>
<feature type="domain" description="MoaB/Mog" evidence="2">
    <location>
        <begin position="19"/>
        <end position="187"/>
    </location>
</feature>
<dbReference type="Pfam" id="PF00994">
    <property type="entry name" value="MoCF_biosynth"/>
    <property type="match status" value="1"/>
</dbReference>
<name>A0A381J432_9CLOT</name>
<evidence type="ECO:0000259" key="2">
    <source>
        <dbReference type="SMART" id="SM00852"/>
    </source>
</evidence>
<organism evidence="3 4">
    <name type="scientific">Clostridium putrefaciens</name>
    <dbReference type="NCBI Taxonomy" id="99675"/>
    <lineage>
        <taxon>Bacteria</taxon>
        <taxon>Bacillati</taxon>
        <taxon>Bacillota</taxon>
        <taxon>Clostridia</taxon>
        <taxon>Eubacteriales</taxon>
        <taxon>Clostridiaceae</taxon>
        <taxon>Clostridium</taxon>
    </lineage>
</organism>
<dbReference type="SMART" id="SM00852">
    <property type="entry name" value="MoCF_biosynth"/>
    <property type="match status" value="1"/>
</dbReference>
<sequence>MDYLPFVLVEGKINSMKAEIIAVGTELLLGDILNTNAQFLSKQLAMLGIEVYHQTVIGDNGERLLEAFDEAFKRCDVVITSGGLGPTKDDITKEMASKYFGKELTLNEEELKNIEQYFNKTGKKMTENNRKQAYFPKNDIILKNNNGTAPGAIMKGENGGIIIVLPGPPKELIPMFKESVVPYLKNTTDSTLYSKIIRLFGIGESTMEDEIKDILESQTNPTVAPYAKESDLILRITSKAKDEKEAKKLIEPLEKQITQRLAKYIYGTNEDTLESVVGEKLIKENLTIASAESCTGGMLSSKLVNVPSISKVFIEGAVTYSNQSKMGRLSVKKETLEKYGAVSKETAIEMAEGIAKSARTDIGISTTGIAGPEGGTSEKPVGLVYIGLYIKGNTLVKELNIKGSRERVRTRATMEALNFLRLELNKIQVAK</sequence>
<evidence type="ECO:0000313" key="3">
    <source>
        <dbReference type="EMBL" id="SUY45579.1"/>
    </source>
</evidence>
<gene>
    <name evidence="1 3" type="primary">cinA</name>
    <name evidence="3" type="ORF">NCTC9836_00346</name>
</gene>
<keyword evidence="4" id="KW-1185">Reference proteome</keyword>
<evidence type="ECO:0000256" key="1">
    <source>
        <dbReference type="HAMAP-Rule" id="MF_00226"/>
    </source>
</evidence>